<dbReference type="SUPFAM" id="SSF54001">
    <property type="entry name" value="Cysteine proteinases"/>
    <property type="match status" value="1"/>
</dbReference>
<protein>
    <submittedName>
        <fullName evidence="2">Transglutaminase domain protein</fullName>
    </submittedName>
</protein>
<feature type="non-terminal residue" evidence="2">
    <location>
        <position position="289"/>
    </location>
</feature>
<dbReference type="Gene3D" id="3.10.620.30">
    <property type="match status" value="1"/>
</dbReference>
<dbReference type="AlphaFoldDB" id="A0A146K2I1"/>
<organism evidence="2">
    <name type="scientific">Trepomonas sp. PC1</name>
    <dbReference type="NCBI Taxonomy" id="1076344"/>
    <lineage>
        <taxon>Eukaryota</taxon>
        <taxon>Metamonada</taxon>
        <taxon>Diplomonadida</taxon>
        <taxon>Hexamitidae</taxon>
        <taxon>Hexamitinae</taxon>
        <taxon>Trepomonas</taxon>
    </lineage>
</organism>
<dbReference type="InterPro" id="IPR002931">
    <property type="entry name" value="Transglutaminase-like"/>
</dbReference>
<accession>A0A146K2I1</accession>
<proteinExistence type="predicted"/>
<dbReference type="Pfam" id="PF01841">
    <property type="entry name" value="Transglut_core"/>
    <property type="match status" value="1"/>
</dbReference>
<reference evidence="2" key="1">
    <citation type="submission" date="2015-07" db="EMBL/GenBank/DDBJ databases">
        <title>Adaptation to a free-living lifestyle via gene acquisitions in the diplomonad Trepomonas sp. PC1.</title>
        <authorList>
            <person name="Xu F."/>
            <person name="Jerlstrom-Hultqvist J."/>
            <person name="Kolisko M."/>
            <person name="Simpson A.G.B."/>
            <person name="Roger A.J."/>
            <person name="Svard S.G."/>
            <person name="Andersson J.O."/>
        </authorList>
    </citation>
    <scope>NUCLEOTIDE SEQUENCE</scope>
    <source>
        <strain evidence="2">PC1</strain>
    </source>
</reference>
<name>A0A146K2I1_9EUKA</name>
<dbReference type="EMBL" id="GDID01005496">
    <property type="protein sequence ID" value="JAP91110.1"/>
    <property type="molecule type" value="Transcribed_RNA"/>
</dbReference>
<gene>
    <name evidence="2" type="ORF">TPC1_17366</name>
</gene>
<evidence type="ECO:0000313" key="2">
    <source>
        <dbReference type="EMBL" id="JAP91110.1"/>
    </source>
</evidence>
<sequence length="289" mass="33906">EATSWGKQIDDEMFLNDVLPYAVVSEQRDDWRPQFFAKFMPLVQAMQQREAALFITRSIKSILNVSYSTKRRIPDQGVLESLSTKIASCTGLSILLICALRAVCIPSRMCGVVSWTSVKGNHNWVEAFYDQQWHMLEYGEESEDSGWVVERLTNQDFRNDMFHVFATSFRRSDLIFPMVWNCVFRQQKSQFVAQKHNLMQFKDFQFTFQFKTYAIDVSQRYQVQNQKSEKTQMLFGVFEDGKQKQVRFSIKQKEYLTKSGDFNDLVSVEVEKGEVEVVYNEKRIKVDCQ</sequence>
<feature type="domain" description="Transglutaminase-like" evidence="1">
    <location>
        <begin position="48"/>
        <end position="134"/>
    </location>
</feature>
<evidence type="ECO:0000259" key="1">
    <source>
        <dbReference type="Pfam" id="PF01841"/>
    </source>
</evidence>
<dbReference type="InterPro" id="IPR038765">
    <property type="entry name" value="Papain-like_cys_pep_sf"/>
</dbReference>
<feature type="non-terminal residue" evidence="2">
    <location>
        <position position="1"/>
    </location>
</feature>
<dbReference type="PANTHER" id="PTHR35532:SF5">
    <property type="entry name" value="CARBOHYDRATE-BINDING DOMAIN-CONTAINING PROTEIN"/>
    <property type="match status" value="1"/>
</dbReference>
<dbReference type="PANTHER" id="PTHR35532">
    <property type="entry name" value="SIMILAR TO POLYHYDROXYALKANOATE DEPOLYMERASE"/>
    <property type="match status" value="1"/>
</dbReference>